<organism evidence="4 5">
    <name type="scientific">Xanthoceras sorbifolium</name>
    <dbReference type="NCBI Taxonomy" id="99658"/>
    <lineage>
        <taxon>Eukaryota</taxon>
        <taxon>Viridiplantae</taxon>
        <taxon>Streptophyta</taxon>
        <taxon>Embryophyta</taxon>
        <taxon>Tracheophyta</taxon>
        <taxon>Spermatophyta</taxon>
        <taxon>Magnoliopsida</taxon>
        <taxon>eudicotyledons</taxon>
        <taxon>Gunneridae</taxon>
        <taxon>Pentapetalae</taxon>
        <taxon>rosids</taxon>
        <taxon>malvids</taxon>
        <taxon>Sapindales</taxon>
        <taxon>Sapindaceae</taxon>
        <taxon>Xanthoceroideae</taxon>
        <taxon>Xanthoceras</taxon>
    </lineage>
</organism>
<dbReference type="InterPro" id="IPR051374">
    <property type="entry name" value="Ataxin-10/CTR86_families"/>
</dbReference>
<accession>A0ABQ8HG17</accession>
<keyword evidence="5" id="KW-1185">Reference proteome</keyword>
<dbReference type="SUPFAM" id="SSF48371">
    <property type="entry name" value="ARM repeat"/>
    <property type="match status" value="1"/>
</dbReference>
<evidence type="ECO:0000256" key="1">
    <source>
        <dbReference type="ARBA" id="ARBA00022618"/>
    </source>
</evidence>
<dbReference type="InterPro" id="IPR011989">
    <property type="entry name" value="ARM-like"/>
</dbReference>
<name>A0ABQ8HG17_9ROSI</name>
<evidence type="ECO:0000313" key="5">
    <source>
        <dbReference type="Proteomes" id="UP000827721"/>
    </source>
</evidence>
<dbReference type="InterPro" id="IPR019156">
    <property type="entry name" value="Ataxin-10_domain"/>
</dbReference>
<dbReference type="EMBL" id="JAFEMO010000011">
    <property type="protein sequence ID" value="KAH7557572.1"/>
    <property type="molecule type" value="Genomic_DNA"/>
</dbReference>
<dbReference type="Gene3D" id="1.25.10.10">
    <property type="entry name" value="Leucine-rich Repeat Variant"/>
    <property type="match status" value="2"/>
</dbReference>
<keyword evidence="1" id="KW-0132">Cell division</keyword>
<feature type="domain" description="Ataxin-10" evidence="3">
    <location>
        <begin position="443"/>
        <end position="536"/>
    </location>
</feature>
<evidence type="ECO:0000313" key="4">
    <source>
        <dbReference type="EMBL" id="KAH7557572.1"/>
    </source>
</evidence>
<evidence type="ECO:0000259" key="3">
    <source>
        <dbReference type="Pfam" id="PF09759"/>
    </source>
</evidence>
<reference evidence="4 5" key="1">
    <citation type="submission" date="2021-02" db="EMBL/GenBank/DDBJ databases">
        <title>Plant Genome Project.</title>
        <authorList>
            <person name="Zhang R.-G."/>
        </authorList>
    </citation>
    <scope>NUCLEOTIDE SEQUENCE [LARGE SCALE GENOMIC DNA]</scope>
    <source>
        <tissue evidence="4">Leaves</tissue>
    </source>
</reference>
<dbReference type="PANTHER" id="PTHR13255:SF0">
    <property type="entry name" value="ATAXIN-10"/>
    <property type="match status" value="1"/>
</dbReference>
<protein>
    <recommendedName>
        <fullName evidence="3">Ataxin-10 domain-containing protein</fullName>
    </recommendedName>
</protein>
<dbReference type="Proteomes" id="UP000827721">
    <property type="component" value="Unassembled WGS sequence"/>
</dbReference>
<comment type="caution">
    <text evidence="4">The sequence shown here is derived from an EMBL/GenBank/DDBJ whole genome shotgun (WGS) entry which is preliminary data.</text>
</comment>
<dbReference type="Pfam" id="PF09759">
    <property type="entry name" value="Atx10homo_assoc"/>
    <property type="match status" value="1"/>
</dbReference>
<evidence type="ECO:0000256" key="2">
    <source>
        <dbReference type="ARBA" id="ARBA00023306"/>
    </source>
</evidence>
<dbReference type="InterPro" id="IPR016024">
    <property type="entry name" value="ARM-type_fold"/>
</dbReference>
<keyword evidence="2" id="KW-0131">Cell cycle</keyword>
<proteinExistence type="predicted"/>
<dbReference type="PANTHER" id="PTHR13255">
    <property type="entry name" value="ATAXIN-10"/>
    <property type="match status" value="1"/>
</dbReference>
<sequence length="548" mass="59949">MLVICLNKIDMAAKTAYCKVPAIGHSSQLQLGAMKAIGTHNYHNAAVAALSFLVILVMGFDDDNSLLDFHLPKDVLQPLLTASSSSSFKETLEILAESSRTAASRTALASSNIHPTVLQLTRSIPYPSRREYLLLSLKLLRNLCAGEISNQNSFIDQNGVSTITDILMSSARVPSAPDIGIVRMGLQVLANVSLAGQKHQQAIWCQFFPDVFFSLAGVRSQQTCDPLCMVVYTCCDGSPELFQVFCDEGLQILAEIVCTATSVGFGEDWFKLLVSRVCLEDVHFPLLFSKLKDPSLGGDDLSSEQGFLLGVVSGIVNERIEEISVLSDFALCVLGIFRKSVGVVDFFSRGKSGLPTDSIAINVLGYSVSILRDLCAREYPSGSDFEDSVDVVDGLISSGLIELFLSLLRDLEPPAIIRKSMRLSENHEGTRSCSAKTCPYMGFRKDIVAVIGNCAYRRKHVQDKIRERNGILVLLQQCVADEENPFLREWGIWSVRNILEGNTENQQVVADLELQGSIDVPELSGLGLKVEVDEKTQRAKLVNVSSQA</sequence>
<gene>
    <name evidence="4" type="ORF">JRO89_XS11G0182200</name>
</gene>